<feature type="domain" description="CRAL-TRIO" evidence="1">
    <location>
        <begin position="1"/>
        <end position="66"/>
    </location>
</feature>
<dbReference type="EMBL" id="BGZK01000393">
    <property type="protein sequence ID" value="GBP41120.1"/>
    <property type="molecule type" value="Genomic_DNA"/>
</dbReference>
<evidence type="ECO:0000313" key="2">
    <source>
        <dbReference type="EMBL" id="GBP41120.1"/>
    </source>
</evidence>
<dbReference type="SUPFAM" id="SSF52087">
    <property type="entry name" value="CRAL/TRIO domain"/>
    <property type="match status" value="1"/>
</dbReference>
<keyword evidence="3" id="KW-1185">Reference proteome</keyword>
<name>A0A4C1VRG1_EUMVA</name>
<comment type="caution">
    <text evidence="2">The sequence shown here is derived from an EMBL/GenBank/DDBJ whole genome shotgun (WGS) entry which is preliminary data.</text>
</comment>
<gene>
    <name evidence="2" type="primary">Ttpa</name>
    <name evidence="2" type="ORF">EVAR_32573_1</name>
</gene>
<dbReference type="PANTHER" id="PTHR10174">
    <property type="entry name" value="ALPHA-TOCOPHEROL TRANSFER PROTEIN-RELATED"/>
    <property type="match status" value="1"/>
</dbReference>
<dbReference type="CDD" id="cd00170">
    <property type="entry name" value="SEC14"/>
    <property type="match status" value="1"/>
</dbReference>
<evidence type="ECO:0000259" key="1">
    <source>
        <dbReference type="PROSITE" id="PS50191"/>
    </source>
</evidence>
<protein>
    <submittedName>
        <fullName evidence="2">Alpha-tocopherol transfer protein</fullName>
    </submittedName>
</protein>
<dbReference type="OrthoDB" id="6682367at2759"/>
<dbReference type="STRING" id="151549.A0A4C1VRG1"/>
<dbReference type="Proteomes" id="UP000299102">
    <property type="component" value="Unassembled WGS sequence"/>
</dbReference>
<dbReference type="Pfam" id="PF00650">
    <property type="entry name" value="CRAL_TRIO"/>
    <property type="match status" value="1"/>
</dbReference>
<reference evidence="2 3" key="1">
    <citation type="journal article" date="2019" name="Commun. Biol.">
        <title>The bagworm genome reveals a unique fibroin gene that provides high tensile strength.</title>
        <authorList>
            <person name="Kono N."/>
            <person name="Nakamura H."/>
            <person name="Ohtoshi R."/>
            <person name="Tomita M."/>
            <person name="Numata K."/>
            <person name="Arakawa K."/>
        </authorList>
    </citation>
    <scope>NUCLEOTIDE SEQUENCE [LARGE SCALE GENOMIC DNA]</scope>
</reference>
<dbReference type="AlphaFoldDB" id="A0A4C1VRG1"/>
<dbReference type="GO" id="GO:1902936">
    <property type="term" value="F:phosphatidylinositol bisphosphate binding"/>
    <property type="evidence" value="ECO:0007669"/>
    <property type="project" value="TreeGrafter"/>
</dbReference>
<dbReference type="InterPro" id="IPR001251">
    <property type="entry name" value="CRAL-TRIO_dom"/>
</dbReference>
<organism evidence="2 3">
    <name type="scientific">Eumeta variegata</name>
    <name type="common">Bagworm moth</name>
    <name type="synonym">Eumeta japonica</name>
    <dbReference type="NCBI Taxonomy" id="151549"/>
    <lineage>
        <taxon>Eukaryota</taxon>
        <taxon>Metazoa</taxon>
        <taxon>Ecdysozoa</taxon>
        <taxon>Arthropoda</taxon>
        <taxon>Hexapoda</taxon>
        <taxon>Insecta</taxon>
        <taxon>Pterygota</taxon>
        <taxon>Neoptera</taxon>
        <taxon>Endopterygota</taxon>
        <taxon>Lepidoptera</taxon>
        <taxon>Glossata</taxon>
        <taxon>Ditrysia</taxon>
        <taxon>Tineoidea</taxon>
        <taxon>Psychidae</taxon>
        <taxon>Oiketicinae</taxon>
        <taxon>Eumeta</taxon>
    </lineage>
</organism>
<dbReference type="Gene3D" id="3.40.525.10">
    <property type="entry name" value="CRAL-TRIO lipid binding domain"/>
    <property type="match status" value="1"/>
</dbReference>
<dbReference type="PANTHER" id="PTHR10174:SF216">
    <property type="entry name" value="CRAL-TRIO DOMAIN-CONTAINING PROTEIN-RELATED"/>
    <property type="match status" value="1"/>
</dbReference>
<dbReference type="Gene3D" id="1.20.5.1200">
    <property type="entry name" value="Alpha-tocopherol transfer"/>
    <property type="match status" value="1"/>
</dbReference>
<dbReference type="PROSITE" id="PS50191">
    <property type="entry name" value="CRAL_TRIO"/>
    <property type="match status" value="1"/>
</dbReference>
<accession>A0A4C1VRG1</accession>
<sequence>MPLRLKGSHHVNLPASVESIFSLLKSMLTQKARDRFEIHKNYEDLHQSISKEVLPAEYGGTGGTIAEIAEYWVQKIEEYKSWMQQELSFGTDESKRPGRPTTAADMFGVEGSFRKLELD</sequence>
<proteinExistence type="predicted"/>
<evidence type="ECO:0000313" key="3">
    <source>
        <dbReference type="Proteomes" id="UP000299102"/>
    </source>
</evidence>
<dbReference type="InterPro" id="IPR036865">
    <property type="entry name" value="CRAL-TRIO_dom_sf"/>
</dbReference>
<dbReference type="PRINTS" id="PR00180">
    <property type="entry name" value="CRETINALDHBP"/>
</dbReference>
<dbReference type="GO" id="GO:0016020">
    <property type="term" value="C:membrane"/>
    <property type="evidence" value="ECO:0007669"/>
    <property type="project" value="TreeGrafter"/>
</dbReference>